<organism evidence="4 5">
    <name type="scientific">Acinetobacter shaoyimingii</name>
    <dbReference type="NCBI Taxonomy" id="2715164"/>
    <lineage>
        <taxon>Bacteria</taxon>
        <taxon>Pseudomonadati</taxon>
        <taxon>Pseudomonadota</taxon>
        <taxon>Gammaproteobacteria</taxon>
        <taxon>Moraxellales</taxon>
        <taxon>Moraxellaceae</taxon>
        <taxon>Acinetobacter</taxon>
    </lineage>
</organism>
<dbReference type="RefSeq" id="WP_166223215.1">
    <property type="nucleotide sequence ID" value="NZ_CP049801.1"/>
</dbReference>
<dbReference type="EMBL" id="CP049801">
    <property type="protein sequence ID" value="QIO05781.1"/>
    <property type="molecule type" value="Genomic_DNA"/>
</dbReference>
<evidence type="ECO:0000259" key="2">
    <source>
        <dbReference type="Pfam" id="PF00675"/>
    </source>
</evidence>
<feature type="domain" description="Peptidase M16 N-terminal" evidence="2">
    <location>
        <begin position="86"/>
        <end position="228"/>
    </location>
</feature>
<dbReference type="InterPro" id="IPR050361">
    <property type="entry name" value="MPP/UQCRC_Complex"/>
</dbReference>
<dbReference type="AlphaFoldDB" id="A0A6G8RV70"/>
<feature type="chain" id="PRO_5026322755" evidence="1">
    <location>
        <begin position="25"/>
        <end position="499"/>
    </location>
</feature>
<dbReference type="SUPFAM" id="SSF63411">
    <property type="entry name" value="LuxS/MPP-like metallohydrolase"/>
    <property type="match status" value="2"/>
</dbReference>
<evidence type="ECO:0000256" key="1">
    <source>
        <dbReference type="SAM" id="SignalP"/>
    </source>
</evidence>
<feature type="signal peptide" evidence="1">
    <location>
        <begin position="1"/>
        <end position="24"/>
    </location>
</feature>
<proteinExistence type="predicted"/>
<dbReference type="Proteomes" id="UP000502297">
    <property type="component" value="Chromosome"/>
</dbReference>
<dbReference type="InterPro" id="IPR007863">
    <property type="entry name" value="Peptidase_M16_C"/>
</dbReference>
<evidence type="ECO:0000313" key="5">
    <source>
        <dbReference type="Proteomes" id="UP000502297"/>
    </source>
</evidence>
<dbReference type="KEGG" id="asha:G8E00_07375"/>
<sequence>MNKTAYFIIPFALCITALNHTAHANIEQIGEIELPLVEDQRPLKALTTLQSLKNLPKSEQYQAPFVQELPNKDHVRTLFVATNDLPIVDIQLTFNAGSARDEEMGQGLFGLSNMAAKLLTEGTDQYSAKQLANTFDALGAKFSVNAYRDMFIVRLRVVSDPNKLDAALNLMLHLLNHATFNDSGLKLVLSNTKVGQKQVQENPNRLMGIRFYRAVYGQHPYAEPTVGTQASIKKINPDLLVQFKNKFLVAQNSNIAITGKLSTIDATEIADKISTGLLQGEKPKPLKAPEIKSGFSIHFIPHQASQAYVTLGHLGITHNNPDRIALEVANQMFGGGSFNSILSKELRIKRGLTYHASSGLSTTQSPGVFNMSYSTQQDQLMESLKITHQTLISFVNKPINKSLLEETKEGMLRAFPMTFSSNANINAQIASIGFYGLPTDYLNQYQQKVNALTSNDIEQVIKKYLHANDLTIVVVANTLDKQALLDLFNSHLGNPQTKF</sequence>
<dbReference type="PANTHER" id="PTHR11851">
    <property type="entry name" value="METALLOPROTEASE"/>
    <property type="match status" value="1"/>
</dbReference>
<protein>
    <submittedName>
        <fullName evidence="4">Insulinase family protein</fullName>
    </submittedName>
</protein>
<dbReference type="GO" id="GO:0046872">
    <property type="term" value="F:metal ion binding"/>
    <property type="evidence" value="ECO:0007669"/>
    <property type="project" value="InterPro"/>
</dbReference>
<reference evidence="4 5" key="1">
    <citation type="submission" date="2020-03" db="EMBL/GenBank/DDBJ databases">
        <authorList>
            <person name="Zhu W."/>
        </authorList>
    </citation>
    <scope>NUCLEOTIDE SEQUENCE [LARGE SCALE GENOMIC DNA]</scope>
    <source>
        <strain evidence="4 5">323-1</strain>
    </source>
</reference>
<dbReference type="Pfam" id="PF05193">
    <property type="entry name" value="Peptidase_M16_C"/>
    <property type="match status" value="1"/>
</dbReference>
<dbReference type="InterPro" id="IPR011765">
    <property type="entry name" value="Pept_M16_N"/>
</dbReference>
<accession>A0A6G8RV70</accession>
<keyword evidence="1" id="KW-0732">Signal</keyword>
<evidence type="ECO:0000313" key="4">
    <source>
        <dbReference type="EMBL" id="QIO05781.1"/>
    </source>
</evidence>
<keyword evidence="5" id="KW-1185">Reference proteome</keyword>
<dbReference type="InterPro" id="IPR011249">
    <property type="entry name" value="Metalloenz_LuxS/M16"/>
</dbReference>
<gene>
    <name evidence="4" type="ORF">G8E00_07375</name>
</gene>
<name>A0A6G8RV70_9GAMM</name>
<dbReference type="Pfam" id="PF00675">
    <property type="entry name" value="Peptidase_M16"/>
    <property type="match status" value="1"/>
</dbReference>
<dbReference type="Gene3D" id="3.30.830.10">
    <property type="entry name" value="Metalloenzyme, LuxS/M16 peptidase-like"/>
    <property type="match status" value="2"/>
</dbReference>
<dbReference type="PANTHER" id="PTHR11851:SF224">
    <property type="entry name" value="PROCESSING PROTEASE"/>
    <property type="match status" value="1"/>
</dbReference>
<feature type="domain" description="Peptidase M16 C-terminal" evidence="3">
    <location>
        <begin position="234"/>
        <end position="410"/>
    </location>
</feature>
<evidence type="ECO:0000259" key="3">
    <source>
        <dbReference type="Pfam" id="PF05193"/>
    </source>
</evidence>